<accession>A0A934IAF3</accession>
<organism evidence="1 2">
    <name type="scientific">Palleronia pontilimi</name>
    <dbReference type="NCBI Taxonomy" id="1964209"/>
    <lineage>
        <taxon>Bacteria</taxon>
        <taxon>Pseudomonadati</taxon>
        <taxon>Pseudomonadota</taxon>
        <taxon>Alphaproteobacteria</taxon>
        <taxon>Rhodobacterales</taxon>
        <taxon>Roseobacteraceae</taxon>
        <taxon>Palleronia</taxon>
    </lineage>
</organism>
<evidence type="ECO:0000313" key="1">
    <source>
        <dbReference type="EMBL" id="MBJ3763464.1"/>
    </source>
</evidence>
<dbReference type="CDD" id="cd16440">
    <property type="entry name" value="beta_Kdo_transferase_KpsC_1"/>
    <property type="match status" value="1"/>
</dbReference>
<dbReference type="CDD" id="cd16439">
    <property type="entry name" value="beta_Kdo_transferase_KpsC_2"/>
    <property type="match status" value="1"/>
</dbReference>
<keyword evidence="2" id="KW-1185">Reference proteome</keyword>
<gene>
    <name evidence="1" type="ORF">ILP92_11975</name>
</gene>
<reference evidence="1" key="1">
    <citation type="submission" date="2020-12" db="EMBL/GenBank/DDBJ databases">
        <title>Bacterial taxonomy.</title>
        <authorList>
            <person name="Pan X."/>
        </authorList>
    </citation>
    <scope>NUCLEOTIDE SEQUENCE</scope>
    <source>
        <strain evidence="1">KCTC 52957</strain>
    </source>
</reference>
<protein>
    <submittedName>
        <fullName evidence="1">Capsular polysaccharide biosynthesis protein</fullName>
    </submittedName>
</protein>
<sequence>MPPQRLRVYNGGFLNARIRRILSLAGHRVTTGIPRADDAVGVWGRSPTAHRGEAMAARYDAPLIRIEDAFLRSLHPGRTGAPPLGLLIDRKGAHFDSAQPSDLETLLATDPLDDTALLDRARAATDWMRRAHLTKYAAVDPALPVPDPGYVLVIDQTRGDASITHGGASDALFDEMLAFARIENPGVRIVIKTHPETAQRLRAGHYSEADLDGKTQIVDAPVSPWLLLEGAVAVYSVSSQMGFEAILAGHRPRIFGQPFYGGWGLTQDENPVPRRERTLTRAQLVAGALLLYPTWYDPFRDALCELEDVLATLEASARAWREDRAGWVACGMRLWKRKSLQLAFGSVTPVIFEDDPSRASARAEQTGRALMVWGDRHRDTLQTPPAFRIEDGFLRSRGLGAQLTPPLSLVVDPEGLYYDPSRPSRLERLLADSVALKQPQRRRAERLIADLNRLRLTKYNLAGSAPSDLPEGHRILVPGQVADDASIRLGTDAVADNATLLARTRALNPDAVILYKPHPDVEAGLRGGAIDASQADRVLTHQNAADVLERVHEVWTMTSALGFEALLRGLPVTCLGTPFYSGWGLTRDLGRVPARRAAHPDLVALIHATLIDYPRYFDPVTRQACPVEVVVERLATGRIPSPGPANRLLAKAQGLLASRASLWR</sequence>
<dbReference type="GO" id="GO:0000271">
    <property type="term" value="P:polysaccharide biosynthetic process"/>
    <property type="evidence" value="ECO:0007669"/>
    <property type="project" value="InterPro"/>
</dbReference>
<dbReference type="EMBL" id="JAEKPD010000010">
    <property type="protein sequence ID" value="MBJ3763464.1"/>
    <property type="molecule type" value="Genomic_DNA"/>
</dbReference>
<dbReference type="Proteomes" id="UP000642488">
    <property type="component" value="Unassembled WGS sequence"/>
</dbReference>
<proteinExistence type="predicted"/>
<evidence type="ECO:0000313" key="2">
    <source>
        <dbReference type="Proteomes" id="UP000642488"/>
    </source>
</evidence>
<dbReference type="RefSeq" id="WP_198916632.1">
    <property type="nucleotide sequence ID" value="NZ_JAEKPD010000010.1"/>
</dbReference>
<dbReference type="Pfam" id="PF05159">
    <property type="entry name" value="Capsule_synth"/>
    <property type="match status" value="4"/>
</dbReference>
<dbReference type="InterPro" id="IPR007833">
    <property type="entry name" value="Capsule_polysaccharide_synth"/>
</dbReference>
<dbReference type="AlphaFoldDB" id="A0A934IAF3"/>
<dbReference type="GO" id="GO:0015774">
    <property type="term" value="P:polysaccharide transport"/>
    <property type="evidence" value="ECO:0007669"/>
    <property type="project" value="InterPro"/>
</dbReference>
<comment type="caution">
    <text evidence="1">The sequence shown here is derived from an EMBL/GenBank/DDBJ whole genome shotgun (WGS) entry which is preliminary data.</text>
</comment>
<name>A0A934IAF3_9RHOB</name>